<evidence type="ECO:0000256" key="3">
    <source>
        <dbReference type="SAM" id="MobiDB-lite"/>
    </source>
</evidence>
<dbReference type="InterPro" id="IPR001878">
    <property type="entry name" value="Znf_CCHC"/>
</dbReference>
<dbReference type="Proteomes" id="UP000054549">
    <property type="component" value="Unassembled WGS sequence"/>
</dbReference>
<evidence type="ECO:0000256" key="2">
    <source>
        <dbReference type="PROSITE-ProRule" id="PRU00047"/>
    </source>
</evidence>
<gene>
    <name evidence="5" type="ORF">M378DRAFT_185994</name>
</gene>
<dbReference type="SMART" id="SM00343">
    <property type="entry name" value="ZnF_C2HC"/>
    <property type="match status" value="4"/>
</dbReference>
<dbReference type="GO" id="GO:0008270">
    <property type="term" value="F:zinc ion binding"/>
    <property type="evidence" value="ECO:0007669"/>
    <property type="project" value="UniProtKB-KW"/>
</dbReference>
<feature type="domain" description="CCHC-type" evidence="4">
    <location>
        <begin position="212"/>
        <end position="225"/>
    </location>
</feature>
<feature type="domain" description="CCHC-type" evidence="4">
    <location>
        <begin position="184"/>
        <end position="199"/>
    </location>
</feature>
<evidence type="ECO:0000256" key="1">
    <source>
        <dbReference type="ARBA" id="ARBA00022664"/>
    </source>
</evidence>
<dbReference type="AlphaFoldDB" id="A0A0C2SSX7"/>
<feature type="compositionally biased region" description="Basic residues" evidence="3">
    <location>
        <begin position="42"/>
        <end position="55"/>
    </location>
</feature>
<keyword evidence="2" id="KW-0862">Zinc</keyword>
<name>A0A0C2SSX7_AMAMK</name>
<dbReference type="InterPro" id="IPR042246">
    <property type="entry name" value="ZCCHC9"/>
</dbReference>
<dbReference type="OrthoDB" id="3863715at2759"/>
<dbReference type="HOGENOM" id="CLU_054987_0_0_1"/>
<dbReference type="GO" id="GO:0003676">
    <property type="term" value="F:nucleic acid binding"/>
    <property type="evidence" value="ECO:0007669"/>
    <property type="project" value="InterPro"/>
</dbReference>
<keyword evidence="1" id="KW-0507">mRNA processing</keyword>
<dbReference type="InParanoid" id="A0A0C2SSX7"/>
<dbReference type="PANTHER" id="PTHR46242:SF1">
    <property type="entry name" value="ZINC FINGER CCHC DOMAIN-CONTAINING PROTEIN 9"/>
    <property type="match status" value="1"/>
</dbReference>
<feature type="compositionally biased region" description="Basic and acidic residues" evidence="3">
    <location>
        <begin position="80"/>
        <end position="114"/>
    </location>
</feature>
<dbReference type="PANTHER" id="PTHR46242">
    <property type="entry name" value="ZINC FINGER CCHC DOMAIN-CONTAINING PROTEIN 9 ZCCHC9"/>
    <property type="match status" value="1"/>
</dbReference>
<dbReference type="PROSITE" id="PS50158">
    <property type="entry name" value="ZF_CCHC"/>
    <property type="match status" value="3"/>
</dbReference>
<feature type="compositionally biased region" description="Basic and acidic residues" evidence="3">
    <location>
        <begin position="61"/>
        <end position="70"/>
    </location>
</feature>
<evidence type="ECO:0000313" key="6">
    <source>
        <dbReference type="Proteomes" id="UP000054549"/>
    </source>
</evidence>
<dbReference type="SUPFAM" id="SSF57756">
    <property type="entry name" value="Retrovirus zinc finger-like domains"/>
    <property type="match status" value="2"/>
</dbReference>
<protein>
    <recommendedName>
        <fullName evidence="4">CCHC-type domain-containing protein</fullName>
    </recommendedName>
</protein>
<proteinExistence type="predicted"/>
<sequence>MTRITNFGIKRTYVQAGVSDEDEVEKGKEKTPSVAGDSPGPPKKKRKRNCKRKPKTITVDKGSDSEKEQGDSQDLAVVSSEKRKDNRSHTPKQKKDSKKDREARWKTSSESRRLKRIQDKRADTTCFVCREKGHAAKECRTAGKNEMEAGSVVGICYRCGTRRHNLSRCRKPVDPLNPLPFASCFVCHKKGHLASTCPENTEKGVYPDGGSCKLCGETSHLAKDCGLRKQDPTKTVLVLGTGKDVGADEDDFHILNRNKRDVDWEERQSTKKRKEMDVKVGAHSGLVKAFPVETRPAKGTKAASKVVNF</sequence>
<keyword evidence="2" id="KW-0479">Metal-binding</keyword>
<dbReference type="GO" id="GO:0005730">
    <property type="term" value="C:nucleolus"/>
    <property type="evidence" value="ECO:0007669"/>
    <property type="project" value="TreeGrafter"/>
</dbReference>
<evidence type="ECO:0000313" key="5">
    <source>
        <dbReference type="EMBL" id="KIL66450.1"/>
    </source>
</evidence>
<dbReference type="EMBL" id="KN818236">
    <property type="protein sequence ID" value="KIL66450.1"/>
    <property type="molecule type" value="Genomic_DNA"/>
</dbReference>
<dbReference type="GO" id="GO:0006397">
    <property type="term" value="P:mRNA processing"/>
    <property type="evidence" value="ECO:0007669"/>
    <property type="project" value="UniProtKB-KW"/>
</dbReference>
<reference evidence="5 6" key="1">
    <citation type="submission" date="2014-04" db="EMBL/GenBank/DDBJ databases">
        <title>Evolutionary Origins and Diversification of the Mycorrhizal Mutualists.</title>
        <authorList>
            <consortium name="DOE Joint Genome Institute"/>
            <consortium name="Mycorrhizal Genomics Consortium"/>
            <person name="Kohler A."/>
            <person name="Kuo A."/>
            <person name="Nagy L.G."/>
            <person name="Floudas D."/>
            <person name="Copeland A."/>
            <person name="Barry K.W."/>
            <person name="Cichocki N."/>
            <person name="Veneault-Fourrey C."/>
            <person name="LaButti K."/>
            <person name="Lindquist E.A."/>
            <person name="Lipzen A."/>
            <person name="Lundell T."/>
            <person name="Morin E."/>
            <person name="Murat C."/>
            <person name="Riley R."/>
            <person name="Ohm R."/>
            <person name="Sun H."/>
            <person name="Tunlid A."/>
            <person name="Henrissat B."/>
            <person name="Grigoriev I.V."/>
            <person name="Hibbett D.S."/>
            <person name="Martin F."/>
        </authorList>
    </citation>
    <scope>NUCLEOTIDE SEQUENCE [LARGE SCALE GENOMIC DNA]</scope>
    <source>
        <strain evidence="5 6">Koide BX008</strain>
    </source>
</reference>
<accession>A0A0C2SSX7</accession>
<feature type="domain" description="CCHC-type" evidence="4">
    <location>
        <begin position="126"/>
        <end position="140"/>
    </location>
</feature>
<dbReference type="InterPro" id="IPR036875">
    <property type="entry name" value="Znf_CCHC_sf"/>
</dbReference>
<dbReference type="FunCoup" id="A0A0C2SSX7">
    <property type="interactions" value="71"/>
</dbReference>
<dbReference type="STRING" id="946122.A0A0C2SSX7"/>
<evidence type="ECO:0000259" key="4">
    <source>
        <dbReference type="PROSITE" id="PS50158"/>
    </source>
</evidence>
<organism evidence="5 6">
    <name type="scientific">Amanita muscaria (strain Koide BX008)</name>
    <dbReference type="NCBI Taxonomy" id="946122"/>
    <lineage>
        <taxon>Eukaryota</taxon>
        <taxon>Fungi</taxon>
        <taxon>Dikarya</taxon>
        <taxon>Basidiomycota</taxon>
        <taxon>Agaricomycotina</taxon>
        <taxon>Agaricomycetes</taxon>
        <taxon>Agaricomycetidae</taxon>
        <taxon>Agaricales</taxon>
        <taxon>Pluteineae</taxon>
        <taxon>Amanitaceae</taxon>
        <taxon>Amanita</taxon>
    </lineage>
</organism>
<keyword evidence="6" id="KW-1185">Reference proteome</keyword>
<dbReference type="Gene3D" id="4.10.60.10">
    <property type="entry name" value="Zinc finger, CCHC-type"/>
    <property type="match status" value="2"/>
</dbReference>
<feature type="region of interest" description="Disordered" evidence="3">
    <location>
        <begin position="1"/>
        <end position="114"/>
    </location>
</feature>
<keyword evidence="2" id="KW-0863">Zinc-finger</keyword>